<dbReference type="OrthoDB" id="8255448at2"/>
<dbReference type="RefSeq" id="WP_148777801.1">
    <property type="nucleotide sequence ID" value="NZ_VSSS01000071.1"/>
</dbReference>
<evidence type="ECO:0000313" key="1">
    <source>
        <dbReference type="EMBL" id="TYL87515.1"/>
    </source>
</evidence>
<organism evidence="1 2">
    <name type="scientific">Bradyrhizobium rifense</name>
    <dbReference type="NCBI Taxonomy" id="515499"/>
    <lineage>
        <taxon>Bacteria</taxon>
        <taxon>Pseudomonadati</taxon>
        <taxon>Pseudomonadota</taxon>
        <taxon>Alphaproteobacteria</taxon>
        <taxon>Hyphomicrobiales</taxon>
        <taxon>Nitrobacteraceae</taxon>
        <taxon>Bradyrhizobium</taxon>
    </lineage>
</organism>
<sequence>MAMTVELLTRMIGSLPANEDKAAALNFLKRSDLTQPASVPGALDYTSAEFWLRLLRRRQESTIRAGITTRGFPSLLTALEKLSPSAPVTITVYTTSAGAGNFWSDQDGRLVGFVLVERRSPEEEQERLEWFRRNLT</sequence>
<name>A0A5D3KD94_9BRAD</name>
<gene>
    <name evidence="1" type="ORF">FXB40_40210</name>
</gene>
<dbReference type="AlphaFoldDB" id="A0A5D3KD94"/>
<evidence type="ECO:0000313" key="2">
    <source>
        <dbReference type="Proteomes" id="UP000324758"/>
    </source>
</evidence>
<protein>
    <submittedName>
        <fullName evidence="1">Uncharacterized protein</fullName>
    </submittedName>
</protein>
<dbReference type="Proteomes" id="UP000324758">
    <property type="component" value="Unassembled WGS sequence"/>
</dbReference>
<reference evidence="1 2" key="1">
    <citation type="submission" date="2019-08" db="EMBL/GenBank/DDBJ databases">
        <title>Bradyrhizobium hipponensis sp. nov., a rhizobium isolated from a Lupinus angustifolius root nodule in Tunisia.</title>
        <authorList>
            <person name="Off K."/>
            <person name="Rejili M."/>
            <person name="Mars M."/>
            <person name="Brachmann A."/>
            <person name="Marin M."/>
        </authorList>
    </citation>
    <scope>NUCLEOTIDE SEQUENCE [LARGE SCALE GENOMIC DNA]</scope>
    <source>
        <strain evidence="1 2">CTAW71</strain>
    </source>
</reference>
<accession>A0A5D3KD94</accession>
<dbReference type="EMBL" id="VSSS01000071">
    <property type="protein sequence ID" value="TYL87515.1"/>
    <property type="molecule type" value="Genomic_DNA"/>
</dbReference>
<comment type="caution">
    <text evidence="1">The sequence shown here is derived from an EMBL/GenBank/DDBJ whole genome shotgun (WGS) entry which is preliminary data.</text>
</comment>
<proteinExistence type="predicted"/>
<keyword evidence="2" id="KW-1185">Reference proteome</keyword>